<dbReference type="RefSeq" id="WP_173236799.1">
    <property type="nucleotide sequence ID" value="NZ_AP022839.1"/>
</dbReference>
<sequence length="215" mass="23435">MRMKLQLGIIGIILSINVFANGVRYYPESTSQDQPWSVTASVGKSKYPNTYSTDSDAVLARLALGNEMMLSGDIALGLELGVQNGSHIRLHIPYETLEVLDWIPVQSTLGTMLDLLITAKSDPLCGSEFFAQLKGGVAYRNWRIKQKSINDLSQLAGEIQAGFGYPITALATLSLLYQGVYSNEANLKINAYTKRGHVSNIPSLHGVLLGFSVNL</sequence>
<evidence type="ECO:0000313" key="2">
    <source>
        <dbReference type="Proteomes" id="UP000502894"/>
    </source>
</evidence>
<protein>
    <recommendedName>
        <fullName evidence="3">Outer membrane protein beta-barrel domain-containing protein</fullName>
    </recommendedName>
</protein>
<name>A0A6F8T3Y1_9GAMM</name>
<dbReference type="Proteomes" id="UP000502894">
    <property type="component" value="Chromosome"/>
</dbReference>
<dbReference type="SUPFAM" id="SSF56925">
    <property type="entry name" value="OMPA-like"/>
    <property type="match status" value="1"/>
</dbReference>
<organism evidence="1 2">
    <name type="scientific">Legionella antarctica</name>
    <dbReference type="NCBI Taxonomy" id="2708020"/>
    <lineage>
        <taxon>Bacteria</taxon>
        <taxon>Pseudomonadati</taxon>
        <taxon>Pseudomonadota</taxon>
        <taxon>Gammaproteobacteria</taxon>
        <taxon>Legionellales</taxon>
        <taxon>Legionellaceae</taxon>
        <taxon>Legionella</taxon>
    </lineage>
</organism>
<dbReference type="EMBL" id="AP022839">
    <property type="protein sequence ID" value="BCA95108.1"/>
    <property type="molecule type" value="Genomic_DNA"/>
</dbReference>
<evidence type="ECO:0008006" key="3">
    <source>
        <dbReference type="Google" id="ProtNLM"/>
    </source>
</evidence>
<dbReference type="AlphaFoldDB" id="A0A6F8T3Y1"/>
<evidence type="ECO:0000313" key="1">
    <source>
        <dbReference type="EMBL" id="BCA95108.1"/>
    </source>
</evidence>
<accession>A0A6F8T3Y1</accession>
<dbReference type="InterPro" id="IPR011250">
    <property type="entry name" value="OMP/PagP_B-barrel"/>
</dbReference>
<proteinExistence type="predicted"/>
<dbReference type="KEGG" id="lant:TUM19329_14690"/>
<reference evidence="1" key="1">
    <citation type="journal article" date="2020" name="Microbiol. Resour. Announc.">
        <title>Complete Genome Sequence of Novel Psychrotolerant Legionella Strain TUM19329, Isolated from Antarctic Lake Sediment.</title>
        <authorList>
            <person name="Shimada S."/>
            <person name="Nakai R."/>
            <person name="Aoki K."/>
            <person name="Shimoeda N."/>
            <person name="Ohno G."/>
            <person name="Miyazaki Y."/>
            <person name="Kudoh S."/>
            <person name="Imura S."/>
            <person name="Watanabe K."/>
            <person name="Ishii Y."/>
            <person name="Tateda K."/>
        </authorList>
    </citation>
    <scope>NUCLEOTIDE SEQUENCE [LARGE SCALE GENOMIC DNA]</scope>
    <source>
        <strain evidence="1">TUM19329</strain>
    </source>
</reference>
<gene>
    <name evidence="1" type="ORF">TUM19329_14690</name>
</gene>
<keyword evidence="2" id="KW-1185">Reference proteome</keyword>